<dbReference type="InterPro" id="IPR018044">
    <property type="entry name" value="Peptidase_S11"/>
</dbReference>
<feature type="domain" description="Peptidase S11 D-Ala-D-Ala carboxypeptidase A C-terminal" evidence="16">
    <location>
        <begin position="307"/>
        <end position="409"/>
    </location>
</feature>
<evidence type="ECO:0000256" key="8">
    <source>
        <dbReference type="ARBA" id="ARBA00022801"/>
    </source>
</evidence>
<evidence type="ECO:0000256" key="12">
    <source>
        <dbReference type="ARBA" id="ARBA00034000"/>
    </source>
</evidence>
<accession>A0A2B5DF98</accession>
<evidence type="ECO:0000256" key="4">
    <source>
        <dbReference type="ARBA" id="ARBA00012448"/>
    </source>
</evidence>
<dbReference type="RefSeq" id="WP_098087550.1">
    <property type="nucleotide sequence ID" value="NZ_JBALMW010000672.1"/>
</dbReference>
<evidence type="ECO:0000313" key="17">
    <source>
        <dbReference type="EMBL" id="PGG81187.1"/>
    </source>
</evidence>
<gene>
    <name evidence="17" type="ORF">CON73_30170</name>
</gene>
<dbReference type="InterPro" id="IPR012338">
    <property type="entry name" value="Beta-lactam/transpept-like"/>
</dbReference>
<evidence type="ECO:0000256" key="6">
    <source>
        <dbReference type="ARBA" id="ARBA00022670"/>
    </source>
</evidence>
<organism evidence="17 18">
    <name type="scientific">Bacillus toyonensis</name>
    <dbReference type="NCBI Taxonomy" id="155322"/>
    <lineage>
        <taxon>Bacteria</taxon>
        <taxon>Bacillati</taxon>
        <taxon>Bacillota</taxon>
        <taxon>Bacilli</taxon>
        <taxon>Bacillales</taxon>
        <taxon>Bacillaceae</taxon>
        <taxon>Bacillus</taxon>
        <taxon>Bacillus cereus group</taxon>
    </lineage>
</organism>
<evidence type="ECO:0000256" key="1">
    <source>
        <dbReference type="ARBA" id="ARBA00003217"/>
    </source>
</evidence>
<comment type="function">
    <text evidence="1">Removes C-terminal D-alanyl residues from sugar-peptide cell wall precursors.</text>
</comment>
<keyword evidence="5 17" id="KW-0121">Carboxypeptidase</keyword>
<dbReference type="PANTHER" id="PTHR21581">
    <property type="entry name" value="D-ALANYL-D-ALANINE CARBOXYPEPTIDASE"/>
    <property type="match status" value="1"/>
</dbReference>
<dbReference type="GO" id="GO:0009002">
    <property type="term" value="F:serine-type D-Ala-D-Ala carboxypeptidase activity"/>
    <property type="evidence" value="ECO:0007669"/>
    <property type="project" value="UniProtKB-EC"/>
</dbReference>
<evidence type="ECO:0000256" key="7">
    <source>
        <dbReference type="ARBA" id="ARBA00022729"/>
    </source>
</evidence>
<keyword evidence="6" id="KW-0645">Protease</keyword>
<dbReference type="SUPFAM" id="SSF56601">
    <property type="entry name" value="beta-lactamase/transpeptidase-like"/>
    <property type="match status" value="1"/>
</dbReference>
<comment type="caution">
    <text evidence="17">The sequence shown here is derived from an EMBL/GenBank/DDBJ whole genome shotgun (WGS) entry which is preliminary data.</text>
</comment>
<protein>
    <recommendedName>
        <fullName evidence="4">serine-type D-Ala-D-Ala carboxypeptidase</fullName>
        <ecNumber evidence="4">3.4.16.4</ecNumber>
    </recommendedName>
</protein>
<feature type="active site" description="Proton acceptor" evidence="13">
    <location>
        <position position="71"/>
    </location>
</feature>
<dbReference type="GO" id="GO:0006508">
    <property type="term" value="P:proteolysis"/>
    <property type="evidence" value="ECO:0007669"/>
    <property type="project" value="UniProtKB-KW"/>
</dbReference>
<evidence type="ECO:0000256" key="13">
    <source>
        <dbReference type="PIRSR" id="PIRSR618044-1"/>
    </source>
</evidence>
<evidence type="ECO:0000256" key="3">
    <source>
        <dbReference type="ARBA" id="ARBA00007164"/>
    </source>
</evidence>
<keyword evidence="11" id="KW-0961">Cell wall biogenesis/degradation</keyword>
<comment type="pathway">
    <text evidence="2">Cell wall biogenesis; peptidoglycan biosynthesis.</text>
</comment>
<feature type="binding site" evidence="14">
    <location>
        <position position="257"/>
    </location>
    <ligand>
        <name>substrate</name>
    </ligand>
</feature>
<keyword evidence="7" id="KW-0732">Signal</keyword>
<evidence type="ECO:0000256" key="11">
    <source>
        <dbReference type="ARBA" id="ARBA00023316"/>
    </source>
</evidence>
<evidence type="ECO:0000256" key="5">
    <source>
        <dbReference type="ARBA" id="ARBA00022645"/>
    </source>
</evidence>
<comment type="catalytic activity">
    <reaction evidence="12">
        <text>Preferential cleavage: (Ac)2-L-Lys-D-Ala-|-D-Ala. Also transpeptidation of peptidyl-alanyl moieties that are N-acyl substituents of D-alanine.</text>
        <dbReference type="EC" id="3.4.16.4"/>
    </reaction>
</comment>
<keyword evidence="10" id="KW-0573">Peptidoglycan synthesis</keyword>
<dbReference type="GO" id="GO:0071555">
    <property type="term" value="P:cell wall organization"/>
    <property type="evidence" value="ECO:0007669"/>
    <property type="project" value="UniProtKB-KW"/>
</dbReference>
<feature type="active site" evidence="13">
    <location>
        <position position="132"/>
    </location>
</feature>
<dbReference type="EC" id="3.4.16.4" evidence="4"/>
<evidence type="ECO:0000313" key="18">
    <source>
        <dbReference type="Proteomes" id="UP000225320"/>
    </source>
</evidence>
<dbReference type="InterPro" id="IPR001967">
    <property type="entry name" value="Peptidase_S11_N"/>
</dbReference>
<dbReference type="SUPFAM" id="SSF69189">
    <property type="entry name" value="Penicillin-binding protein associated domain"/>
    <property type="match status" value="1"/>
</dbReference>
<dbReference type="UniPathway" id="UPA00219"/>
<dbReference type="Gene3D" id="2.60.410.10">
    <property type="entry name" value="D-Ala-D-Ala carboxypeptidase, C-terminal domain"/>
    <property type="match status" value="1"/>
</dbReference>
<dbReference type="FunFam" id="3.40.710.10:FF:000025">
    <property type="entry name" value="D-alanyl-D-alanine carboxypeptidase DacA"/>
    <property type="match status" value="1"/>
</dbReference>
<name>A0A2B5DF98_9BACI</name>
<evidence type="ECO:0000256" key="15">
    <source>
        <dbReference type="RuleBase" id="RU004016"/>
    </source>
</evidence>
<dbReference type="PANTHER" id="PTHR21581:SF11">
    <property type="entry name" value="D-ALANYL-D-ALANINE CARBOXYPEPTIDASE DACA"/>
    <property type="match status" value="1"/>
</dbReference>
<dbReference type="InterPro" id="IPR012907">
    <property type="entry name" value="Peptidase_S11_C"/>
</dbReference>
<evidence type="ECO:0000256" key="9">
    <source>
        <dbReference type="ARBA" id="ARBA00022960"/>
    </source>
</evidence>
<dbReference type="Pfam" id="PF00768">
    <property type="entry name" value="Peptidase_S11"/>
    <property type="match status" value="1"/>
</dbReference>
<feature type="active site" description="Acyl-ester intermediate" evidence="13">
    <location>
        <position position="68"/>
    </location>
</feature>
<comment type="similarity">
    <text evidence="3 15">Belongs to the peptidase S11 family.</text>
</comment>
<evidence type="ECO:0000256" key="14">
    <source>
        <dbReference type="PIRSR" id="PIRSR618044-2"/>
    </source>
</evidence>
<dbReference type="SMART" id="SM00936">
    <property type="entry name" value="PBP5_C"/>
    <property type="match status" value="1"/>
</dbReference>
<proteinExistence type="inferred from homology"/>
<dbReference type="InterPro" id="IPR037167">
    <property type="entry name" value="Peptidase_S11_C_sf"/>
</dbReference>
<keyword evidence="8" id="KW-0378">Hydrolase</keyword>
<dbReference type="PRINTS" id="PR00725">
    <property type="entry name" value="DADACBPTASE1"/>
</dbReference>
<dbReference type="Gene3D" id="3.40.710.10">
    <property type="entry name" value="DD-peptidase/beta-lactamase superfamily"/>
    <property type="match status" value="1"/>
</dbReference>
<dbReference type="GO" id="GO:0009252">
    <property type="term" value="P:peptidoglycan biosynthetic process"/>
    <property type="evidence" value="ECO:0007669"/>
    <property type="project" value="UniProtKB-UniPathway"/>
</dbReference>
<evidence type="ECO:0000256" key="10">
    <source>
        <dbReference type="ARBA" id="ARBA00022984"/>
    </source>
</evidence>
<evidence type="ECO:0000259" key="16">
    <source>
        <dbReference type="SMART" id="SM00936"/>
    </source>
</evidence>
<reference evidence="17 18" key="1">
    <citation type="submission" date="2017-09" db="EMBL/GenBank/DDBJ databases">
        <title>Large-scale bioinformatics analysis of Bacillus genomes uncovers conserved roles of natural products in bacterial physiology.</title>
        <authorList>
            <consortium name="Agbiome Team Llc"/>
            <person name="Bleich R.M."/>
            <person name="Grubbs K.J."/>
            <person name="Santa Maria K.C."/>
            <person name="Allen S.E."/>
            <person name="Farag S."/>
            <person name="Shank E.A."/>
            <person name="Bowers A."/>
        </authorList>
    </citation>
    <scope>NUCLEOTIDE SEQUENCE [LARGE SCALE GENOMIC DNA]</scope>
    <source>
        <strain evidence="17 18">AFS094862</strain>
    </source>
</reference>
<dbReference type="AlphaFoldDB" id="A0A2B5DF98"/>
<evidence type="ECO:0000256" key="2">
    <source>
        <dbReference type="ARBA" id="ARBA00004752"/>
    </source>
</evidence>
<dbReference type="Pfam" id="PF07943">
    <property type="entry name" value="PBP5_C"/>
    <property type="match status" value="1"/>
</dbReference>
<dbReference type="EMBL" id="NVOI01000166">
    <property type="protein sequence ID" value="PGG81187.1"/>
    <property type="molecule type" value="Genomic_DNA"/>
</dbReference>
<dbReference type="GO" id="GO:0008360">
    <property type="term" value="P:regulation of cell shape"/>
    <property type="evidence" value="ECO:0007669"/>
    <property type="project" value="UniProtKB-KW"/>
</dbReference>
<keyword evidence="9" id="KW-0133">Cell shape</keyword>
<sequence>MRGMFCKRFIAIVTVLTLFCSMFVTYGSVSAETGSALNIEAGAAILVEADSGKILYQKNADELLAIASMTKMMSEYLVSEAIAKGKLKWDQKIKVSKYAHEVSQDRSLSNVPLENGGYYTVRELYEAMAICSANGATIALAEAIAGKEVDFVKMMNDKSKEFGLKYYKFVNSTGLTNFDLKGQHPEGTTPDDKNKMSARDCAVLAQRLIQDFPQILETAKIPKKTFQKGGKYRIDMANSNWMLKGLIKQYEGVDGLKTGTTPEAGDCFTGTVERNGMRLISVVIKTKSHTARFDETKKLYDYGFANFEVKKAYEKNSAVKGHETVRIENAKDKDVAVQTKQAVSLPMPKGSIDVYKKEFKVSNKEQEAPIKKGVTISQMIIVPNDSTDPGFLSGKSLQVDLVTKSEVEQANWFTRFMREIGSFFSGK</sequence>
<dbReference type="Proteomes" id="UP000225320">
    <property type="component" value="Unassembled WGS sequence"/>
</dbReference>
<dbReference type="InterPro" id="IPR015956">
    <property type="entry name" value="Peniciliin-bd_prot_C_sf"/>
</dbReference>